<evidence type="ECO:0000259" key="3">
    <source>
        <dbReference type="PROSITE" id="PS51087"/>
    </source>
</evidence>
<dbReference type="Pfam" id="PF04379">
    <property type="entry name" value="DUF525"/>
    <property type="match status" value="1"/>
</dbReference>
<dbReference type="NCBIfam" id="NF003967">
    <property type="entry name" value="PRK05461.1"/>
    <property type="match status" value="1"/>
</dbReference>
<name>V5C0F1_9GAMM</name>
<reference evidence="4 5" key="1">
    <citation type="journal article" date="2013" name="Genome Announc.">
        <title>Draft Genome Sequence of the Methanotrophic Gammaproteobacterium Methyloglobulus morosus DSM 22980 Strain KoM1.</title>
        <authorList>
            <person name="Poehlein A."/>
            <person name="Deutzmann J.S."/>
            <person name="Daniel R."/>
            <person name="Simeonova D.D."/>
        </authorList>
    </citation>
    <scope>NUCLEOTIDE SEQUENCE [LARGE SCALE GENOMIC DNA]</scope>
    <source>
        <strain evidence="4 5">KoM1</strain>
    </source>
</reference>
<evidence type="ECO:0000313" key="5">
    <source>
        <dbReference type="Proteomes" id="UP000017842"/>
    </source>
</evidence>
<protein>
    <recommendedName>
        <fullName evidence="1 2">Protein ApaG</fullName>
    </recommendedName>
</protein>
<comment type="caution">
    <text evidence="4">The sequence shown here is derived from an EMBL/GenBank/DDBJ whole genome shotgun (WGS) entry which is preliminary data.</text>
</comment>
<dbReference type="EMBL" id="AYLO01000018">
    <property type="protein sequence ID" value="ESS73534.1"/>
    <property type="molecule type" value="Genomic_DNA"/>
</dbReference>
<dbReference type="OrthoDB" id="9795226at2"/>
<dbReference type="SUPFAM" id="SSF110069">
    <property type="entry name" value="ApaG-like"/>
    <property type="match status" value="1"/>
</dbReference>
<sequence>METKFHFVDIDVKTTYLAQDSQPGQAQYVFSYTVTIKNSGAVAAQLLRRHWIITDANGIKIEVIGEGVVGEQPYLRPGEKFQYTSMTSIRTPVGVMHGSYQLIGDDGVMFDAPIPAFRLATLRQVFH</sequence>
<evidence type="ECO:0000313" key="4">
    <source>
        <dbReference type="EMBL" id="ESS73534.1"/>
    </source>
</evidence>
<dbReference type="InterPro" id="IPR036767">
    <property type="entry name" value="ApaG_sf"/>
</dbReference>
<organism evidence="4 5">
    <name type="scientific">Methyloglobulus morosus KoM1</name>
    <dbReference type="NCBI Taxonomy" id="1116472"/>
    <lineage>
        <taxon>Bacteria</taxon>
        <taxon>Pseudomonadati</taxon>
        <taxon>Pseudomonadota</taxon>
        <taxon>Gammaproteobacteria</taxon>
        <taxon>Methylococcales</taxon>
        <taxon>Methylococcaceae</taxon>
        <taxon>Methyloglobulus</taxon>
    </lineage>
</organism>
<evidence type="ECO:0000256" key="1">
    <source>
        <dbReference type="ARBA" id="ARBA00017693"/>
    </source>
</evidence>
<dbReference type="InterPro" id="IPR007474">
    <property type="entry name" value="ApaG_domain"/>
</dbReference>
<dbReference type="InterPro" id="IPR023065">
    <property type="entry name" value="Uncharacterised_ApaG"/>
</dbReference>
<dbReference type="Gene3D" id="2.60.40.1470">
    <property type="entry name" value="ApaG domain"/>
    <property type="match status" value="1"/>
</dbReference>
<dbReference type="Proteomes" id="UP000017842">
    <property type="component" value="Unassembled WGS sequence"/>
</dbReference>
<dbReference type="PROSITE" id="PS51087">
    <property type="entry name" value="APAG"/>
    <property type="match status" value="1"/>
</dbReference>
<feature type="domain" description="ApaG" evidence="3">
    <location>
        <begin position="2"/>
        <end position="126"/>
    </location>
</feature>
<dbReference type="eggNOG" id="COG2967">
    <property type="taxonomic scope" value="Bacteria"/>
</dbReference>
<dbReference type="HAMAP" id="MF_00791">
    <property type="entry name" value="ApaG"/>
    <property type="match status" value="1"/>
</dbReference>
<dbReference type="PATRIC" id="fig|1116472.3.peg.655"/>
<dbReference type="STRING" id="1116472.MGMO_18c00420"/>
<keyword evidence="5" id="KW-1185">Reference proteome</keyword>
<dbReference type="PANTHER" id="PTHR14289">
    <property type="entry name" value="F-BOX ONLY PROTEIN 3"/>
    <property type="match status" value="1"/>
</dbReference>
<dbReference type="PANTHER" id="PTHR14289:SF16">
    <property type="entry name" value="POLYMERASE DELTA-INTERACTING PROTEIN 2"/>
    <property type="match status" value="1"/>
</dbReference>
<dbReference type="AlphaFoldDB" id="V5C0F1"/>
<dbReference type="GO" id="GO:0070987">
    <property type="term" value="P:error-free translesion synthesis"/>
    <property type="evidence" value="ECO:0007669"/>
    <property type="project" value="TreeGrafter"/>
</dbReference>
<accession>V5C0F1</accession>
<gene>
    <name evidence="2 4" type="primary">apaG</name>
    <name evidence="4" type="ORF">MGMO_18c00420</name>
</gene>
<proteinExistence type="inferred from homology"/>
<evidence type="ECO:0000256" key="2">
    <source>
        <dbReference type="HAMAP-Rule" id="MF_00791"/>
    </source>
</evidence>
<dbReference type="RefSeq" id="WP_023493548.1">
    <property type="nucleotide sequence ID" value="NZ_AYLO01000018.1"/>
</dbReference>